<evidence type="ECO:0000313" key="3">
    <source>
        <dbReference type="Proteomes" id="UP000193944"/>
    </source>
</evidence>
<keyword evidence="1" id="KW-1133">Transmembrane helix</keyword>
<evidence type="ECO:0000256" key="1">
    <source>
        <dbReference type="SAM" id="Phobius"/>
    </source>
</evidence>
<accession>A0A1Y1U6X4</accession>
<keyword evidence="1" id="KW-0812">Transmembrane</keyword>
<keyword evidence="1" id="KW-0472">Membrane</keyword>
<feature type="transmembrane region" description="Helical" evidence="1">
    <location>
        <begin position="7"/>
        <end position="24"/>
    </location>
</feature>
<gene>
    <name evidence="2" type="ORF">BCR32DRAFT_288704</name>
</gene>
<reference evidence="2 3" key="1">
    <citation type="submission" date="2016-08" db="EMBL/GenBank/DDBJ databases">
        <title>A Parts List for Fungal Cellulosomes Revealed by Comparative Genomics.</title>
        <authorList>
            <consortium name="DOE Joint Genome Institute"/>
            <person name="Haitjema C.H."/>
            <person name="Gilmore S.P."/>
            <person name="Henske J.K."/>
            <person name="Solomon K.V."/>
            <person name="De Groot R."/>
            <person name="Kuo A."/>
            <person name="Mondo S.J."/>
            <person name="Salamov A.A."/>
            <person name="Labutti K."/>
            <person name="Zhao Z."/>
            <person name="Chiniquy J."/>
            <person name="Barry K."/>
            <person name="Brewer H.M."/>
            <person name="Purvine S.O."/>
            <person name="Wright A.T."/>
            <person name="Boxma B."/>
            <person name="Van Alen T."/>
            <person name="Hackstein J.H."/>
            <person name="Baker S.E."/>
            <person name="Grigoriev I.V."/>
            <person name="O'Malley M.A."/>
        </authorList>
    </citation>
    <scope>NUCLEOTIDE SEQUENCE [LARGE SCALE GENOMIC DNA]</scope>
    <source>
        <strain evidence="2 3">S4</strain>
    </source>
</reference>
<keyword evidence="3" id="KW-1185">Reference proteome</keyword>
<dbReference type="Proteomes" id="UP000193944">
    <property type="component" value="Unassembled WGS sequence"/>
</dbReference>
<dbReference type="EMBL" id="MCFG01001024">
    <property type="protein sequence ID" value="ORX33284.1"/>
    <property type="molecule type" value="Genomic_DNA"/>
</dbReference>
<proteinExistence type="predicted"/>
<name>A0A1Y1U6X4_9FUNG</name>
<reference evidence="2 3" key="2">
    <citation type="submission" date="2016-08" db="EMBL/GenBank/DDBJ databases">
        <title>Pervasive Adenine N6-methylation of Active Genes in Fungi.</title>
        <authorList>
            <consortium name="DOE Joint Genome Institute"/>
            <person name="Mondo S.J."/>
            <person name="Dannebaum R.O."/>
            <person name="Kuo R.C."/>
            <person name="Labutti K."/>
            <person name="Haridas S."/>
            <person name="Kuo A."/>
            <person name="Salamov A."/>
            <person name="Ahrendt S.R."/>
            <person name="Lipzen A."/>
            <person name="Sullivan W."/>
            <person name="Andreopoulos W.B."/>
            <person name="Clum A."/>
            <person name="Lindquist E."/>
            <person name="Daum C."/>
            <person name="Ramamoorthy G.K."/>
            <person name="Gryganskyi A."/>
            <person name="Culley D."/>
            <person name="Magnuson J.K."/>
            <person name="James T.Y."/>
            <person name="O'Malley M.A."/>
            <person name="Stajich J.E."/>
            <person name="Spatafora J.W."/>
            <person name="Visel A."/>
            <person name="Grigoriev I.V."/>
        </authorList>
    </citation>
    <scope>NUCLEOTIDE SEQUENCE [LARGE SCALE GENOMIC DNA]</scope>
    <source>
        <strain evidence="2 3">S4</strain>
    </source>
</reference>
<sequence length="54" mass="6247">MYIGLNFLEIFYGKFVWVTILIIANESFKSLLQVIVALAKTHSGTLCTYLWKTF</sequence>
<comment type="caution">
    <text evidence="2">The sequence shown here is derived from an EMBL/GenBank/DDBJ whole genome shotgun (WGS) entry which is preliminary data.</text>
</comment>
<organism evidence="2 3">
    <name type="scientific">Anaeromyces robustus</name>
    <dbReference type="NCBI Taxonomy" id="1754192"/>
    <lineage>
        <taxon>Eukaryota</taxon>
        <taxon>Fungi</taxon>
        <taxon>Fungi incertae sedis</taxon>
        <taxon>Chytridiomycota</taxon>
        <taxon>Chytridiomycota incertae sedis</taxon>
        <taxon>Neocallimastigomycetes</taxon>
        <taxon>Neocallimastigales</taxon>
        <taxon>Neocallimastigaceae</taxon>
        <taxon>Anaeromyces</taxon>
    </lineage>
</organism>
<evidence type="ECO:0000313" key="2">
    <source>
        <dbReference type="EMBL" id="ORX33284.1"/>
    </source>
</evidence>
<dbReference type="AlphaFoldDB" id="A0A1Y1U6X4"/>
<protein>
    <submittedName>
        <fullName evidence="2">Uncharacterized protein</fullName>
    </submittedName>
</protein>